<dbReference type="InterPro" id="IPR012590">
    <property type="entry name" value="POPLD_dom"/>
</dbReference>
<dbReference type="KEGG" id="dmo:Dmoj_GI14948"/>
<proteinExistence type="predicted"/>
<dbReference type="GO" id="GO:0001682">
    <property type="term" value="P:tRNA 5'-leader removal"/>
    <property type="evidence" value="ECO:0007669"/>
    <property type="project" value="InterPro"/>
</dbReference>
<reference evidence="8 9" key="1">
    <citation type="journal article" date="2007" name="Nature">
        <title>Evolution of genes and genomes on the Drosophila phylogeny.</title>
        <authorList>
            <consortium name="Drosophila 12 Genomes Consortium"/>
            <person name="Clark A.G."/>
            <person name="Eisen M.B."/>
            <person name="Smith D.R."/>
            <person name="Bergman C.M."/>
            <person name="Oliver B."/>
            <person name="Markow T.A."/>
            <person name="Kaufman T.C."/>
            <person name="Kellis M."/>
            <person name="Gelbart W."/>
            <person name="Iyer V.N."/>
            <person name="Pollard D.A."/>
            <person name="Sackton T.B."/>
            <person name="Larracuente A.M."/>
            <person name="Singh N.D."/>
            <person name="Abad J.P."/>
            <person name="Abt D.N."/>
            <person name="Adryan B."/>
            <person name="Aguade M."/>
            <person name="Akashi H."/>
            <person name="Anderson W.W."/>
            <person name="Aquadro C.F."/>
            <person name="Ardell D.H."/>
            <person name="Arguello R."/>
            <person name="Artieri C.G."/>
            <person name="Barbash D.A."/>
            <person name="Barker D."/>
            <person name="Barsanti P."/>
            <person name="Batterham P."/>
            <person name="Batzoglou S."/>
            <person name="Begun D."/>
            <person name="Bhutkar A."/>
            <person name="Blanco E."/>
            <person name="Bosak S.A."/>
            <person name="Bradley R.K."/>
            <person name="Brand A.D."/>
            <person name="Brent M.R."/>
            <person name="Brooks A.N."/>
            <person name="Brown R.H."/>
            <person name="Butlin R.K."/>
            <person name="Caggese C."/>
            <person name="Calvi B.R."/>
            <person name="Bernardo de Carvalho A."/>
            <person name="Caspi A."/>
            <person name="Castrezana S."/>
            <person name="Celniker S.E."/>
            <person name="Chang J.L."/>
            <person name="Chapple C."/>
            <person name="Chatterji S."/>
            <person name="Chinwalla A."/>
            <person name="Civetta A."/>
            <person name="Clifton S.W."/>
            <person name="Comeron J.M."/>
            <person name="Costello J.C."/>
            <person name="Coyne J.A."/>
            <person name="Daub J."/>
            <person name="David R.G."/>
            <person name="Delcher A.L."/>
            <person name="Delehaunty K."/>
            <person name="Do C.B."/>
            <person name="Ebling H."/>
            <person name="Edwards K."/>
            <person name="Eickbush T."/>
            <person name="Evans J.D."/>
            <person name="Filipski A."/>
            <person name="Findeiss S."/>
            <person name="Freyhult E."/>
            <person name="Fulton L."/>
            <person name="Fulton R."/>
            <person name="Garcia A.C."/>
            <person name="Gardiner A."/>
            <person name="Garfield D.A."/>
            <person name="Garvin B.E."/>
            <person name="Gibson G."/>
            <person name="Gilbert D."/>
            <person name="Gnerre S."/>
            <person name="Godfrey J."/>
            <person name="Good R."/>
            <person name="Gotea V."/>
            <person name="Gravely B."/>
            <person name="Greenberg A.J."/>
            <person name="Griffiths-Jones S."/>
            <person name="Gross S."/>
            <person name="Guigo R."/>
            <person name="Gustafson E.A."/>
            <person name="Haerty W."/>
            <person name="Hahn M.W."/>
            <person name="Halligan D.L."/>
            <person name="Halpern A.L."/>
            <person name="Halter G.M."/>
            <person name="Han M.V."/>
            <person name="Heger A."/>
            <person name="Hillier L."/>
            <person name="Hinrichs A.S."/>
            <person name="Holmes I."/>
            <person name="Hoskins R.A."/>
            <person name="Hubisz M.J."/>
            <person name="Hultmark D."/>
            <person name="Huntley M.A."/>
            <person name="Jaffe D.B."/>
            <person name="Jagadeeshan S."/>
            <person name="Jeck W.R."/>
            <person name="Johnson J."/>
            <person name="Jones C.D."/>
            <person name="Jordan W.C."/>
            <person name="Karpen G.H."/>
            <person name="Kataoka E."/>
            <person name="Keightley P.D."/>
            <person name="Kheradpour P."/>
            <person name="Kirkness E.F."/>
            <person name="Koerich L.B."/>
            <person name="Kristiansen K."/>
            <person name="Kudrna D."/>
            <person name="Kulathinal R.J."/>
            <person name="Kumar S."/>
            <person name="Kwok R."/>
            <person name="Lander E."/>
            <person name="Langley C.H."/>
            <person name="Lapoint R."/>
            <person name="Lazzaro B.P."/>
            <person name="Lee S.J."/>
            <person name="Levesque L."/>
            <person name="Li R."/>
            <person name="Lin C.F."/>
            <person name="Lin M.F."/>
            <person name="Lindblad-Toh K."/>
            <person name="Llopart A."/>
            <person name="Long M."/>
            <person name="Low L."/>
            <person name="Lozovsky E."/>
            <person name="Lu J."/>
            <person name="Luo M."/>
            <person name="Machado C.A."/>
            <person name="Makalowski W."/>
            <person name="Marzo M."/>
            <person name="Matsuda M."/>
            <person name="Matzkin L."/>
            <person name="McAllister B."/>
            <person name="McBride C.S."/>
            <person name="McKernan B."/>
            <person name="McKernan K."/>
            <person name="Mendez-Lago M."/>
            <person name="Minx P."/>
            <person name="Mollenhauer M.U."/>
            <person name="Montooth K."/>
            <person name="Mount S.M."/>
            <person name="Mu X."/>
            <person name="Myers E."/>
            <person name="Negre B."/>
            <person name="Newfeld S."/>
            <person name="Nielsen R."/>
            <person name="Noor M.A."/>
            <person name="O'Grady P."/>
            <person name="Pachter L."/>
            <person name="Papaceit M."/>
            <person name="Parisi M.J."/>
            <person name="Parisi M."/>
            <person name="Parts L."/>
            <person name="Pedersen J.S."/>
            <person name="Pesole G."/>
            <person name="Phillippy A.M."/>
            <person name="Ponting C.P."/>
            <person name="Pop M."/>
            <person name="Porcelli D."/>
            <person name="Powell J.R."/>
            <person name="Prohaska S."/>
            <person name="Pruitt K."/>
            <person name="Puig M."/>
            <person name="Quesneville H."/>
            <person name="Ram K.R."/>
            <person name="Rand D."/>
            <person name="Rasmussen M.D."/>
            <person name="Reed L.K."/>
            <person name="Reenan R."/>
            <person name="Reily A."/>
            <person name="Remington K.A."/>
            <person name="Rieger T.T."/>
            <person name="Ritchie M.G."/>
            <person name="Robin C."/>
            <person name="Rogers Y.H."/>
            <person name="Rohde C."/>
            <person name="Rozas J."/>
            <person name="Rubenfield M.J."/>
            <person name="Ruiz A."/>
            <person name="Russo S."/>
            <person name="Salzberg S.L."/>
            <person name="Sanchez-Gracia A."/>
            <person name="Saranga D.J."/>
            <person name="Sato H."/>
            <person name="Schaeffer S.W."/>
            <person name="Schatz M.C."/>
            <person name="Schlenke T."/>
            <person name="Schwartz R."/>
            <person name="Segarra C."/>
            <person name="Singh R.S."/>
            <person name="Sirot L."/>
            <person name="Sirota M."/>
            <person name="Sisneros N.B."/>
            <person name="Smith C.D."/>
            <person name="Smith T.F."/>
            <person name="Spieth J."/>
            <person name="Stage D.E."/>
            <person name="Stark A."/>
            <person name="Stephan W."/>
            <person name="Strausberg R.L."/>
            <person name="Strempel S."/>
            <person name="Sturgill D."/>
            <person name="Sutton G."/>
            <person name="Sutton G.G."/>
            <person name="Tao W."/>
            <person name="Teichmann S."/>
            <person name="Tobari Y.N."/>
            <person name="Tomimura Y."/>
            <person name="Tsolas J.M."/>
            <person name="Valente V.L."/>
            <person name="Venter E."/>
            <person name="Venter J.C."/>
            <person name="Vicario S."/>
            <person name="Vieira F.G."/>
            <person name="Vilella A.J."/>
            <person name="Villasante A."/>
            <person name="Walenz B."/>
            <person name="Wang J."/>
            <person name="Wasserman M."/>
            <person name="Watts T."/>
            <person name="Wilson D."/>
            <person name="Wilson R.K."/>
            <person name="Wing R.A."/>
            <person name="Wolfner M.F."/>
            <person name="Wong A."/>
            <person name="Wong G.K."/>
            <person name="Wu C.I."/>
            <person name="Wu G."/>
            <person name="Yamamoto D."/>
            <person name="Yang H.P."/>
            <person name="Yang S.P."/>
            <person name="Yorke J.A."/>
            <person name="Yoshida K."/>
            <person name="Zdobnov E."/>
            <person name="Zhang P."/>
            <person name="Zhang Y."/>
            <person name="Zimin A.V."/>
            <person name="Baldwin J."/>
            <person name="Abdouelleil A."/>
            <person name="Abdulkadir J."/>
            <person name="Abebe A."/>
            <person name="Abera B."/>
            <person name="Abreu J."/>
            <person name="Acer S.C."/>
            <person name="Aftuck L."/>
            <person name="Alexander A."/>
            <person name="An P."/>
            <person name="Anderson E."/>
            <person name="Anderson S."/>
            <person name="Arachi H."/>
            <person name="Azer M."/>
            <person name="Bachantsang P."/>
            <person name="Barry A."/>
            <person name="Bayul T."/>
            <person name="Berlin A."/>
            <person name="Bessette D."/>
            <person name="Bloom T."/>
            <person name="Blye J."/>
            <person name="Boguslavskiy L."/>
            <person name="Bonnet C."/>
            <person name="Boukhgalter B."/>
            <person name="Bourzgui I."/>
            <person name="Brown A."/>
            <person name="Cahill P."/>
            <person name="Channer S."/>
            <person name="Cheshatsang Y."/>
            <person name="Chuda L."/>
            <person name="Citroen M."/>
            <person name="Collymore A."/>
            <person name="Cooke P."/>
            <person name="Costello M."/>
            <person name="D'Aco K."/>
            <person name="Daza R."/>
            <person name="De Haan G."/>
            <person name="DeGray S."/>
            <person name="DeMaso C."/>
            <person name="Dhargay N."/>
            <person name="Dooley K."/>
            <person name="Dooley E."/>
            <person name="Doricent M."/>
            <person name="Dorje P."/>
            <person name="Dorjee K."/>
            <person name="Dupes A."/>
            <person name="Elong R."/>
            <person name="Falk J."/>
            <person name="Farina A."/>
            <person name="Faro S."/>
            <person name="Ferguson D."/>
            <person name="Fisher S."/>
            <person name="Foley C.D."/>
            <person name="Franke A."/>
            <person name="Friedrich D."/>
            <person name="Gadbois L."/>
            <person name="Gearin G."/>
            <person name="Gearin C.R."/>
            <person name="Giannoukos G."/>
            <person name="Goode T."/>
            <person name="Graham J."/>
            <person name="Grandbois E."/>
            <person name="Grewal S."/>
            <person name="Gyaltsen K."/>
            <person name="Hafez N."/>
            <person name="Hagos B."/>
            <person name="Hall J."/>
            <person name="Henson C."/>
            <person name="Hollinger A."/>
            <person name="Honan T."/>
            <person name="Huard M.D."/>
            <person name="Hughes L."/>
            <person name="Hurhula B."/>
            <person name="Husby M.E."/>
            <person name="Kamat A."/>
            <person name="Kanga B."/>
            <person name="Kashin S."/>
            <person name="Khazanovich D."/>
            <person name="Kisner P."/>
            <person name="Lance K."/>
            <person name="Lara M."/>
            <person name="Lee W."/>
            <person name="Lennon N."/>
            <person name="Letendre F."/>
            <person name="LeVine R."/>
            <person name="Lipovsky A."/>
            <person name="Liu X."/>
            <person name="Liu J."/>
            <person name="Liu S."/>
            <person name="Lokyitsang T."/>
            <person name="Lokyitsang Y."/>
            <person name="Lubonja R."/>
            <person name="Lui A."/>
            <person name="MacDonald P."/>
            <person name="Magnisalis V."/>
            <person name="Maru K."/>
            <person name="Matthews C."/>
            <person name="McCusker W."/>
            <person name="McDonough S."/>
            <person name="Mehta T."/>
            <person name="Meldrim J."/>
            <person name="Meneus L."/>
            <person name="Mihai O."/>
            <person name="Mihalev A."/>
            <person name="Mihova T."/>
            <person name="Mittelman R."/>
            <person name="Mlenga V."/>
            <person name="Montmayeur A."/>
            <person name="Mulrain L."/>
            <person name="Navidi A."/>
            <person name="Naylor J."/>
            <person name="Negash T."/>
            <person name="Nguyen T."/>
            <person name="Nguyen N."/>
            <person name="Nicol R."/>
            <person name="Norbu C."/>
            <person name="Norbu N."/>
            <person name="Novod N."/>
            <person name="O'Neill B."/>
            <person name="Osman S."/>
            <person name="Markiewicz E."/>
            <person name="Oyono O.L."/>
            <person name="Patti C."/>
            <person name="Phunkhang P."/>
            <person name="Pierre F."/>
            <person name="Priest M."/>
            <person name="Raghuraman S."/>
            <person name="Rege F."/>
            <person name="Reyes R."/>
            <person name="Rise C."/>
            <person name="Rogov P."/>
            <person name="Ross K."/>
            <person name="Ryan E."/>
            <person name="Settipalli S."/>
            <person name="Shea T."/>
            <person name="Sherpa N."/>
            <person name="Shi L."/>
            <person name="Shih D."/>
            <person name="Sparrow T."/>
            <person name="Spaulding J."/>
            <person name="Stalker J."/>
            <person name="Stange-Thomann N."/>
            <person name="Stavropoulos S."/>
            <person name="Stone C."/>
            <person name="Strader C."/>
            <person name="Tesfaye S."/>
            <person name="Thomson T."/>
            <person name="Thoulutsang Y."/>
            <person name="Thoulutsang D."/>
            <person name="Topham K."/>
            <person name="Topping I."/>
            <person name="Tsamla T."/>
            <person name="Vassiliev H."/>
            <person name="Vo A."/>
            <person name="Wangchuk T."/>
            <person name="Wangdi T."/>
            <person name="Weiand M."/>
            <person name="Wilkinson J."/>
            <person name="Wilson A."/>
            <person name="Yadav S."/>
            <person name="Young G."/>
            <person name="Yu Q."/>
            <person name="Zembek L."/>
            <person name="Zhong D."/>
            <person name="Zimmer A."/>
            <person name="Zwirko Z."/>
            <person name="Jaffe D.B."/>
            <person name="Alvarez P."/>
            <person name="Brockman W."/>
            <person name="Butler J."/>
            <person name="Chin C."/>
            <person name="Gnerre S."/>
            <person name="Grabherr M."/>
            <person name="Kleber M."/>
            <person name="Mauceli E."/>
            <person name="MacCallum I."/>
        </authorList>
    </citation>
    <scope>NUCLEOTIDE SEQUENCE [LARGE SCALE GENOMIC DNA]</scope>
    <source>
        <strain evidence="9">Tucson 15081-1352.22</strain>
    </source>
</reference>
<keyword evidence="3" id="KW-0539">Nucleus</keyword>
<keyword evidence="8" id="KW-0378">Hydrolase</keyword>
<organism evidence="8 9">
    <name type="scientific">Drosophila mojavensis</name>
    <name type="common">Fruit fly</name>
    <dbReference type="NCBI Taxonomy" id="7230"/>
    <lineage>
        <taxon>Eukaryota</taxon>
        <taxon>Metazoa</taxon>
        <taxon>Ecdysozoa</taxon>
        <taxon>Arthropoda</taxon>
        <taxon>Hexapoda</taxon>
        <taxon>Insecta</taxon>
        <taxon>Pterygota</taxon>
        <taxon>Neoptera</taxon>
        <taxon>Endopterygota</taxon>
        <taxon>Diptera</taxon>
        <taxon>Brachycera</taxon>
        <taxon>Muscomorpha</taxon>
        <taxon>Ephydroidea</taxon>
        <taxon>Drosophilidae</taxon>
        <taxon>Drosophila</taxon>
    </lineage>
</organism>
<evidence type="ECO:0000256" key="4">
    <source>
        <dbReference type="SAM" id="MobiDB-lite"/>
    </source>
</evidence>
<dbReference type="GO" id="GO:0000172">
    <property type="term" value="C:ribonuclease MRP complex"/>
    <property type="evidence" value="ECO:0007669"/>
    <property type="project" value="InterPro"/>
</dbReference>
<dbReference type="AlphaFoldDB" id="B4L411"/>
<dbReference type="Proteomes" id="UP000009192">
    <property type="component" value="Unassembled WGS sequence"/>
</dbReference>
<dbReference type="InParanoid" id="B4L411"/>
<keyword evidence="9" id="KW-1185">Reference proteome</keyword>
<dbReference type="OrthoDB" id="442863at2759"/>
<dbReference type="OMA" id="KALSPMC"/>
<evidence type="ECO:0000313" key="8">
    <source>
        <dbReference type="EMBL" id="EDW07289.1"/>
    </source>
</evidence>
<dbReference type="Pfam" id="PF06978">
    <property type="entry name" value="POP1_N"/>
    <property type="match status" value="2"/>
</dbReference>
<gene>
    <name evidence="8" type="primary">Dmoj\GI14948</name>
    <name evidence="8" type="ORF">Dmoj_GI14948</name>
</gene>
<feature type="compositionally biased region" description="Basic residues" evidence="4">
    <location>
        <begin position="59"/>
        <end position="77"/>
    </location>
</feature>
<evidence type="ECO:0000259" key="5">
    <source>
        <dbReference type="Pfam" id="PF06978"/>
    </source>
</evidence>
<keyword evidence="2" id="KW-0819">tRNA processing</keyword>
<feature type="compositionally biased region" description="Polar residues" evidence="4">
    <location>
        <begin position="79"/>
        <end position="91"/>
    </location>
</feature>
<accession>B4L411</accession>
<dbReference type="eggNOG" id="KOG3322">
    <property type="taxonomic scope" value="Eukaryota"/>
</dbReference>
<dbReference type="PhylomeDB" id="B4L411"/>
<feature type="domain" description="Pop1 N-terminal" evidence="5">
    <location>
        <begin position="110"/>
        <end position="174"/>
    </location>
</feature>
<dbReference type="Pfam" id="PF22770">
    <property type="entry name" value="POP1_C"/>
    <property type="match status" value="1"/>
</dbReference>
<dbReference type="EMBL" id="CH933810">
    <property type="protein sequence ID" value="EDW07289.1"/>
    <property type="molecule type" value="Genomic_DNA"/>
</dbReference>
<dbReference type="GO" id="GO:0005655">
    <property type="term" value="C:nucleolar ribonuclease P complex"/>
    <property type="evidence" value="ECO:0007669"/>
    <property type="project" value="InterPro"/>
</dbReference>
<name>B4L411_DROMO</name>
<feature type="region of interest" description="Disordered" evidence="4">
    <location>
        <begin position="59"/>
        <end position="99"/>
    </location>
</feature>
<dbReference type="InterPro" id="IPR039182">
    <property type="entry name" value="Pop1"/>
</dbReference>
<dbReference type="InterPro" id="IPR055079">
    <property type="entry name" value="POP1_C"/>
</dbReference>
<protein>
    <submittedName>
        <fullName evidence="8">Uncharacterized protein</fullName>
        <ecNumber evidence="8">3.1.26.5</ecNumber>
    </submittedName>
</protein>
<sequence length="836" mass="95832">MSSQKLEYDASLGGHVTLPSHVATYHYASGVLQEIKSMIADAQFPASSKLIFQTLPKHMRRRAMSHHPKRLPRKYRAAHSSQMSKAGNQPVNRKRPSRKYRRRPKNLLNEYIRRQRKINWLETHIWHAKRFHMIDRWGYRLPYASCDKTYRACYRASAEHCLLQDISFYSCVQMLGTVDQLRHGFGRLTSPDCGLGIAARTYLSGRREGTIQLFADDQYPAGALQSASFMWRPAEQPETQAQRTLWLWLHPAAVEATLAQLIQVFQLKSTKQEKLPLPAESDDQTPRFVTHTKAFERNRSYINKDTGMEMLVLNQEFNRFRLTGPRSQCVLAASLRASRQNSSESSTSTSKKLLDAPSDLLDQTDYCEAALQLHSPSEVLSNVILGVNVVDPRLQRPSKRTKATKLSSSVSKSVELLMMPPASPPFSDLWDPELRVRLSEQMMSTHQYNQLRQRHAIVPGEPCAFEEQMQPLPLLLIQRPGSQQPNYKRLGYAAGWDVIAPARYGMVLWQTLIMWGARPGGLREFDSVARELGVDQHLPDTVAGLEQAARTALERRTRYFRLPPNKRCNYRKLAVVSPFKAPWQSLVRDWNLSPATPAKSFYVMRNRGLLQRLDGCVRHREPFPDCPTDNCLVQVALRLHTRGSLESNALICLPSSLDWKRHWRQLKQDNQEPVHTEPLLSDVNERLRKQLRLDHKRLLKRLRARRVREKRRLQETSTRRVHIRPAKTASLVSKQSAKMCSLWLPTDPAETHDSVRRQCSREVFGYVSSAGFSFVEAAVCGVGYVTVHGLRQLLHERKADPIRAKGQPLLCLVRNADSRDYRFARLQINLDLCAAV</sequence>
<dbReference type="Pfam" id="PF08170">
    <property type="entry name" value="POPLD"/>
    <property type="match status" value="1"/>
</dbReference>
<feature type="domain" description="POPLD" evidence="6">
    <location>
        <begin position="495"/>
        <end position="583"/>
    </location>
</feature>
<dbReference type="FunCoup" id="B4L411">
    <property type="interactions" value="1370"/>
</dbReference>
<feature type="domain" description="POP1 C-terminal" evidence="7">
    <location>
        <begin position="631"/>
        <end position="829"/>
    </location>
</feature>
<dbReference type="InterPro" id="IPR009723">
    <property type="entry name" value="Pop1_N"/>
</dbReference>
<dbReference type="GO" id="GO:0004526">
    <property type="term" value="F:ribonuclease P activity"/>
    <property type="evidence" value="ECO:0007669"/>
    <property type="project" value="UniProtKB-EC"/>
</dbReference>
<feature type="domain" description="Pop1 N-terminal" evidence="5">
    <location>
        <begin position="33"/>
        <end position="103"/>
    </location>
</feature>
<dbReference type="PANTHER" id="PTHR22731:SF3">
    <property type="entry name" value="RIBONUCLEASES P_MRP PROTEIN SUBUNIT POP1"/>
    <property type="match status" value="1"/>
</dbReference>
<evidence type="ECO:0000256" key="3">
    <source>
        <dbReference type="ARBA" id="ARBA00023242"/>
    </source>
</evidence>
<evidence type="ECO:0000259" key="7">
    <source>
        <dbReference type="Pfam" id="PF22770"/>
    </source>
</evidence>
<evidence type="ECO:0000256" key="1">
    <source>
        <dbReference type="ARBA" id="ARBA00004123"/>
    </source>
</evidence>
<comment type="subcellular location">
    <subcellularLocation>
        <location evidence="1">Nucleus</location>
    </subcellularLocation>
</comment>
<evidence type="ECO:0000256" key="2">
    <source>
        <dbReference type="ARBA" id="ARBA00022694"/>
    </source>
</evidence>
<dbReference type="HOGENOM" id="CLU_007205_1_1_1"/>
<dbReference type="PANTHER" id="PTHR22731">
    <property type="entry name" value="RIBONUCLEASES P/MRP PROTEIN SUBUNIT POP1"/>
    <property type="match status" value="1"/>
</dbReference>
<evidence type="ECO:0000259" key="6">
    <source>
        <dbReference type="Pfam" id="PF08170"/>
    </source>
</evidence>
<dbReference type="EC" id="3.1.26.5" evidence="8"/>
<evidence type="ECO:0000313" key="9">
    <source>
        <dbReference type="Proteomes" id="UP000009192"/>
    </source>
</evidence>